<sequence length="771" mass="85765">MKKGKYTMKPIRKIWVTTALTASLFGLTGGMTAQAAEGDAITIDEIIVSAQKRDQSIQDVPIAISAYDANFIEKTKLDDVKDMIDFTPGFAGKTKDSFVDAISIRGIVTNSFGAAVDPSVGIFKDGVYQGRTGSAITSFFDVERTEALRGPQGFLFGRNASSGAVSIMTKKPDPEKSDGYVHAGIGERNHIELDGAVNIPLNDQWAVRVAGYYLTEDGYVNNIFYPEDDDLQSQDKGAGRISLGYRGDRLDMTLIAEYENRKQSGSVYRALEDDETFDILGVSMRGARNEVDSDLRDDKDDGNVYSFTALLDWDLNDMTLSSITGVRTYDYQYAEDFDGAPFRSNHYFQDQEGDYYSQEIRLVSSSENRLTWYAGVSAYQEEIKVSFSQVADEELMCAVYEETTCEDAYGEFTANPNGLVENNDVEGTYKGWGAYVDVTYAATDKLELSVDLRYTYDKKDFGLSILPVESELGPYYAFGYTTNGFVRGSKSWDDFTPRFVARYAATDDLNLWASITRGYKSGGFGSFGLDIPTGPGEDIFEVINDDGTVPDGTKLTVFEPETLWSYEAGLKANMVDNRVQMAVNAYYYDFKNLQVSFFDEDLNNTVVENVGQVDGYGVEATLRALPSEYIDMLIGAAYSKTDIQGTGRICDDCDGNRLTNNPEWTFTGVINGHYPLKAGEIFSTLEFRYQSKVYGGFENEDRYSVEGYANFNLRTGYESDQGWNVSLYVENLFNQFHYDAVSAAELPIPGHNIGPARPRTFGIDVTMKFGD</sequence>
<keyword evidence="6" id="KW-0408">Iron</keyword>
<dbReference type="Gene3D" id="2.40.170.20">
    <property type="entry name" value="TonB-dependent receptor, beta-barrel domain"/>
    <property type="match status" value="1"/>
</dbReference>
<keyword evidence="2 11" id="KW-0813">Transport</keyword>
<evidence type="ECO:0000256" key="13">
    <source>
        <dbReference type="SAM" id="SignalP"/>
    </source>
</evidence>
<gene>
    <name evidence="16" type="ORF">CRD36_07360</name>
</gene>
<feature type="domain" description="TonB-dependent receptor-like beta-barrel" evidence="14">
    <location>
        <begin position="338"/>
        <end position="732"/>
    </location>
</feature>
<dbReference type="SUPFAM" id="SSF56935">
    <property type="entry name" value="Porins"/>
    <property type="match status" value="1"/>
</dbReference>
<dbReference type="InterPro" id="IPR039426">
    <property type="entry name" value="TonB-dep_rcpt-like"/>
</dbReference>
<dbReference type="InterPro" id="IPR012910">
    <property type="entry name" value="Plug_dom"/>
</dbReference>
<name>A0A2G4YSB5_9PROT</name>
<keyword evidence="3 11" id="KW-1134">Transmembrane beta strand</keyword>
<evidence type="ECO:0000313" key="17">
    <source>
        <dbReference type="Proteomes" id="UP000229730"/>
    </source>
</evidence>
<dbReference type="PANTHER" id="PTHR32552:SF81">
    <property type="entry name" value="TONB-DEPENDENT OUTER MEMBRANE RECEPTOR"/>
    <property type="match status" value="1"/>
</dbReference>
<dbReference type="GO" id="GO:0009279">
    <property type="term" value="C:cell outer membrane"/>
    <property type="evidence" value="ECO:0007669"/>
    <property type="project" value="UniProtKB-SubCell"/>
</dbReference>
<protein>
    <recommendedName>
        <fullName evidence="18">TonB-dependent receptor</fullName>
    </recommendedName>
</protein>
<keyword evidence="10 11" id="KW-0998">Cell outer membrane</keyword>
<dbReference type="AlphaFoldDB" id="A0A2G4YSB5"/>
<keyword evidence="7" id="KW-0406">Ion transport</keyword>
<dbReference type="Pfam" id="PF07715">
    <property type="entry name" value="Plug"/>
    <property type="match status" value="1"/>
</dbReference>
<evidence type="ECO:0000256" key="3">
    <source>
        <dbReference type="ARBA" id="ARBA00022452"/>
    </source>
</evidence>
<keyword evidence="5 11" id="KW-0812">Transmembrane</keyword>
<comment type="caution">
    <text evidence="16">The sequence shown here is derived from an EMBL/GenBank/DDBJ whole genome shotgun (WGS) entry which is preliminary data.</text>
</comment>
<evidence type="ECO:0000256" key="5">
    <source>
        <dbReference type="ARBA" id="ARBA00022692"/>
    </source>
</evidence>
<evidence type="ECO:0000256" key="1">
    <source>
        <dbReference type="ARBA" id="ARBA00004571"/>
    </source>
</evidence>
<dbReference type="PROSITE" id="PS52016">
    <property type="entry name" value="TONB_DEPENDENT_REC_3"/>
    <property type="match status" value="1"/>
</dbReference>
<evidence type="ECO:0000259" key="14">
    <source>
        <dbReference type="Pfam" id="PF00593"/>
    </source>
</evidence>
<feature type="domain" description="TonB-dependent receptor plug" evidence="15">
    <location>
        <begin position="57"/>
        <end position="164"/>
    </location>
</feature>
<evidence type="ECO:0000256" key="7">
    <source>
        <dbReference type="ARBA" id="ARBA00023065"/>
    </source>
</evidence>
<comment type="subcellular location">
    <subcellularLocation>
        <location evidence="1 11">Cell outer membrane</location>
        <topology evidence="1 11">Multi-pass membrane protein</topology>
    </subcellularLocation>
</comment>
<comment type="similarity">
    <text evidence="11 12">Belongs to the TonB-dependent receptor family.</text>
</comment>
<dbReference type="OrthoDB" id="7313036at2"/>
<dbReference type="InterPro" id="IPR036942">
    <property type="entry name" value="Beta-barrel_TonB_sf"/>
</dbReference>
<evidence type="ECO:0000256" key="10">
    <source>
        <dbReference type="ARBA" id="ARBA00023237"/>
    </source>
</evidence>
<keyword evidence="4" id="KW-0410">Iron transport</keyword>
<organism evidence="16 17">
    <name type="scientific">Paremcibacter congregatus</name>
    <dbReference type="NCBI Taxonomy" id="2043170"/>
    <lineage>
        <taxon>Bacteria</taxon>
        <taxon>Pseudomonadati</taxon>
        <taxon>Pseudomonadota</taxon>
        <taxon>Alphaproteobacteria</taxon>
        <taxon>Emcibacterales</taxon>
        <taxon>Emcibacteraceae</taxon>
        <taxon>Paremcibacter</taxon>
    </lineage>
</organism>
<accession>A0A2G4YSB5</accession>
<evidence type="ECO:0000256" key="6">
    <source>
        <dbReference type="ARBA" id="ARBA00023004"/>
    </source>
</evidence>
<evidence type="ECO:0008006" key="18">
    <source>
        <dbReference type="Google" id="ProtNLM"/>
    </source>
</evidence>
<evidence type="ECO:0000259" key="15">
    <source>
        <dbReference type="Pfam" id="PF07715"/>
    </source>
</evidence>
<evidence type="ECO:0000256" key="9">
    <source>
        <dbReference type="ARBA" id="ARBA00023136"/>
    </source>
</evidence>
<dbReference type="FunCoup" id="A0A2G4YSB5">
    <property type="interactions" value="5"/>
</dbReference>
<dbReference type="InParanoid" id="A0A2G4YSB5"/>
<feature type="chain" id="PRO_5013612982" description="TonB-dependent receptor" evidence="13">
    <location>
        <begin position="36"/>
        <end position="771"/>
    </location>
</feature>
<dbReference type="InterPro" id="IPR000531">
    <property type="entry name" value="Beta-barrel_TonB"/>
</dbReference>
<dbReference type="PANTHER" id="PTHR32552">
    <property type="entry name" value="FERRICHROME IRON RECEPTOR-RELATED"/>
    <property type="match status" value="1"/>
</dbReference>
<dbReference type="GO" id="GO:0006826">
    <property type="term" value="P:iron ion transport"/>
    <property type="evidence" value="ECO:0007669"/>
    <property type="project" value="UniProtKB-KW"/>
</dbReference>
<evidence type="ECO:0000256" key="2">
    <source>
        <dbReference type="ARBA" id="ARBA00022448"/>
    </source>
</evidence>
<dbReference type="Proteomes" id="UP000229730">
    <property type="component" value="Unassembled WGS sequence"/>
</dbReference>
<keyword evidence="17" id="KW-1185">Reference proteome</keyword>
<evidence type="ECO:0000256" key="12">
    <source>
        <dbReference type="RuleBase" id="RU003357"/>
    </source>
</evidence>
<evidence type="ECO:0000256" key="4">
    <source>
        <dbReference type="ARBA" id="ARBA00022496"/>
    </source>
</evidence>
<reference evidence="16 17" key="1">
    <citation type="submission" date="2017-10" db="EMBL/GenBank/DDBJ databases">
        <title>Frigbacter circumglobatus gen. nov. sp. nov., isolated from sediment cultured in situ.</title>
        <authorList>
            <person name="Zhao Z."/>
        </authorList>
    </citation>
    <scope>NUCLEOTIDE SEQUENCE [LARGE SCALE GENOMIC DNA]</scope>
    <source>
        <strain evidence="16 17">ZYL</strain>
    </source>
</reference>
<dbReference type="RefSeq" id="WP_099472106.1">
    <property type="nucleotide sequence ID" value="NZ_CP041025.1"/>
</dbReference>
<keyword evidence="8 12" id="KW-0798">TonB box</keyword>
<evidence type="ECO:0000256" key="11">
    <source>
        <dbReference type="PROSITE-ProRule" id="PRU01360"/>
    </source>
</evidence>
<evidence type="ECO:0000313" key="16">
    <source>
        <dbReference type="EMBL" id="PHZ85218.1"/>
    </source>
</evidence>
<dbReference type="EMBL" id="PDEM01000016">
    <property type="protein sequence ID" value="PHZ85218.1"/>
    <property type="molecule type" value="Genomic_DNA"/>
</dbReference>
<keyword evidence="13" id="KW-0732">Signal</keyword>
<proteinExistence type="inferred from homology"/>
<dbReference type="Pfam" id="PF00593">
    <property type="entry name" value="TonB_dep_Rec_b-barrel"/>
    <property type="match status" value="1"/>
</dbReference>
<feature type="signal peptide" evidence="13">
    <location>
        <begin position="1"/>
        <end position="35"/>
    </location>
</feature>
<evidence type="ECO:0000256" key="8">
    <source>
        <dbReference type="ARBA" id="ARBA00023077"/>
    </source>
</evidence>
<keyword evidence="9 11" id="KW-0472">Membrane</keyword>